<keyword evidence="2" id="KW-1185">Reference proteome</keyword>
<accession>A0A9P0NVJ2</accession>
<organism evidence="1 2">
    <name type="scientific">Acanthoscelides obtectus</name>
    <name type="common">Bean weevil</name>
    <name type="synonym">Bruchus obtectus</name>
    <dbReference type="NCBI Taxonomy" id="200917"/>
    <lineage>
        <taxon>Eukaryota</taxon>
        <taxon>Metazoa</taxon>
        <taxon>Ecdysozoa</taxon>
        <taxon>Arthropoda</taxon>
        <taxon>Hexapoda</taxon>
        <taxon>Insecta</taxon>
        <taxon>Pterygota</taxon>
        <taxon>Neoptera</taxon>
        <taxon>Endopterygota</taxon>
        <taxon>Coleoptera</taxon>
        <taxon>Polyphaga</taxon>
        <taxon>Cucujiformia</taxon>
        <taxon>Chrysomeloidea</taxon>
        <taxon>Chrysomelidae</taxon>
        <taxon>Bruchinae</taxon>
        <taxon>Bruchini</taxon>
        <taxon>Acanthoscelides</taxon>
    </lineage>
</organism>
<evidence type="ECO:0000313" key="1">
    <source>
        <dbReference type="EMBL" id="CAH1958060.1"/>
    </source>
</evidence>
<sequence length="43" mass="5301">MYEDYIKIMANTRRSNVGFGHFGRKYRMKMKRSIETIQKKKMK</sequence>
<proteinExistence type="predicted"/>
<name>A0A9P0NVJ2_ACAOB</name>
<gene>
    <name evidence="1" type="ORF">ACAOBT_LOCUS2441</name>
</gene>
<dbReference type="Proteomes" id="UP001152888">
    <property type="component" value="Unassembled WGS sequence"/>
</dbReference>
<reference evidence="1" key="1">
    <citation type="submission" date="2022-03" db="EMBL/GenBank/DDBJ databases">
        <authorList>
            <person name="Sayadi A."/>
        </authorList>
    </citation>
    <scope>NUCLEOTIDE SEQUENCE</scope>
</reference>
<evidence type="ECO:0000313" key="2">
    <source>
        <dbReference type="Proteomes" id="UP001152888"/>
    </source>
</evidence>
<dbReference type="EMBL" id="CAKOFQ010006675">
    <property type="protein sequence ID" value="CAH1958060.1"/>
    <property type="molecule type" value="Genomic_DNA"/>
</dbReference>
<protein>
    <submittedName>
        <fullName evidence="1">Uncharacterized protein</fullName>
    </submittedName>
</protein>
<comment type="caution">
    <text evidence="1">The sequence shown here is derived from an EMBL/GenBank/DDBJ whole genome shotgun (WGS) entry which is preliminary data.</text>
</comment>
<dbReference type="AlphaFoldDB" id="A0A9P0NVJ2"/>